<keyword evidence="2" id="KW-0472">Membrane</keyword>
<proteinExistence type="predicted"/>
<protein>
    <submittedName>
        <fullName evidence="3">Uncharacterized protein</fullName>
    </submittedName>
</protein>
<feature type="compositionally biased region" description="Low complexity" evidence="1">
    <location>
        <begin position="74"/>
        <end position="101"/>
    </location>
</feature>
<keyword evidence="2" id="KW-1133">Transmembrane helix</keyword>
<keyword evidence="2" id="KW-0812">Transmembrane</keyword>
<feature type="transmembrane region" description="Helical" evidence="2">
    <location>
        <begin position="36"/>
        <end position="57"/>
    </location>
</feature>
<feature type="region of interest" description="Disordered" evidence="1">
    <location>
        <begin position="121"/>
        <end position="170"/>
    </location>
</feature>
<feature type="region of interest" description="Disordered" evidence="1">
    <location>
        <begin position="1"/>
        <end position="21"/>
    </location>
</feature>
<evidence type="ECO:0000256" key="1">
    <source>
        <dbReference type="SAM" id="MobiDB-lite"/>
    </source>
</evidence>
<name>A0AB39L610_9MICC</name>
<gene>
    <name evidence="3" type="ORF">AB5L97_06270</name>
</gene>
<feature type="region of interest" description="Disordered" evidence="1">
    <location>
        <begin position="74"/>
        <end position="104"/>
    </location>
</feature>
<evidence type="ECO:0000256" key="2">
    <source>
        <dbReference type="SAM" id="Phobius"/>
    </source>
</evidence>
<reference evidence="3" key="1">
    <citation type="submission" date="2024-07" db="EMBL/GenBank/DDBJ databases">
        <authorList>
            <person name="fu j."/>
        </authorList>
    </citation>
    <scope>NUCLEOTIDE SEQUENCE</scope>
    <source>
        <strain evidence="3">P10A9</strain>
    </source>
</reference>
<dbReference type="EMBL" id="CP163302">
    <property type="protein sequence ID" value="XDP46613.1"/>
    <property type="molecule type" value="Genomic_DNA"/>
</dbReference>
<dbReference type="RefSeq" id="WP_307957168.1">
    <property type="nucleotide sequence ID" value="NZ_CP163302.1"/>
</dbReference>
<dbReference type="AlphaFoldDB" id="A0AB39L610"/>
<organism evidence="3">
    <name type="scientific">Sinomonas puerhi</name>
    <dbReference type="NCBI Taxonomy" id="3238584"/>
    <lineage>
        <taxon>Bacteria</taxon>
        <taxon>Bacillati</taxon>
        <taxon>Actinomycetota</taxon>
        <taxon>Actinomycetes</taxon>
        <taxon>Micrococcales</taxon>
        <taxon>Micrococcaceae</taxon>
        <taxon>Sinomonas</taxon>
    </lineage>
</organism>
<feature type="compositionally biased region" description="Low complexity" evidence="1">
    <location>
        <begin position="128"/>
        <end position="149"/>
    </location>
</feature>
<evidence type="ECO:0000313" key="3">
    <source>
        <dbReference type="EMBL" id="XDP46613.1"/>
    </source>
</evidence>
<sequence length="170" mass="16427">MAIPDSGTLSPGTSAHEDGGPVFVDASGRKLRLMRLIGGVALLLVAGYLVTIGIALMTGGPNAAAPFLPAAAVPSPTVTAQTPDGRPSAATPSPSAADNAPGSAPLTVANYVTQATAPAGTARVPVGASTQAASAPTAAPAPTATPISAQGNPSAPGQDKRTIPTQPTHP</sequence>
<dbReference type="KEGG" id="spue:AB5L97_06270"/>
<accession>A0AB39L610</accession>